<dbReference type="Proteomes" id="UP001235939">
    <property type="component" value="Chromosome 06"/>
</dbReference>
<evidence type="ECO:0000313" key="1">
    <source>
        <dbReference type="EMBL" id="UYV69433.1"/>
    </source>
</evidence>
<dbReference type="Gene3D" id="3.30.420.10">
    <property type="entry name" value="Ribonuclease H-like superfamily/Ribonuclease H"/>
    <property type="match status" value="1"/>
</dbReference>
<organism evidence="1 2">
    <name type="scientific">Cordylochernes scorpioides</name>
    <dbReference type="NCBI Taxonomy" id="51811"/>
    <lineage>
        <taxon>Eukaryota</taxon>
        <taxon>Metazoa</taxon>
        <taxon>Ecdysozoa</taxon>
        <taxon>Arthropoda</taxon>
        <taxon>Chelicerata</taxon>
        <taxon>Arachnida</taxon>
        <taxon>Pseudoscorpiones</taxon>
        <taxon>Cheliferoidea</taxon>
        <taxon>Chernetidae</taxon>
        <taxon>Cordylochernes</taxon>
    </lineage>
</organism>
<sequence length="121" mass="13610">MAMQDCTPQLGIFQPALVSNSHPPYSPDLAPCDLFISKGKLLLKGIKFDTDDVKKKHCKPLSKPEYFDINLSWCELTPTHIFTCPEMAAALQKIDMDSEQQLYTPKIEDIATAVREMHGDI</sequence>
<dbReference type="InterPro" id="IPR036397">
    <property type="entry name" value="RNaseH_sf"/>
</dbReference>
<evidence type="ECO:0000313" key="2">
    <source>
        <dbReference type="Proteomes" id="UP001235939"/>
    </source>
</evidence>
<proteinExistence type="predicted"/>
<reference evidence="1 2" key="1">
    <citation type="submission" date="2022-01" db="EMBL/GenBank/DDBJ databases">
        <title>A chromosomal length assembly of Cordylochernes scorpioides.</title>
        <authorList>
            <person name="Zeh D."/>
            <person name="Zeh J."/>
        </authorList>
    </citation>
    <scope>NUCLEOTIDE SEQUENCE [LARGE SCALE GENOMIC DNA]</scope>
    <source>
        <strain evidence="1">IN4F17</strain>
        <tissue evidence="1">Whole Body</tissue>
    </source>
</reference>
<dbReference type="EMBL" id="CP092868">
    <property type="protein sequence ID" value="UYV69433.1"/>
    <property type="molecule type" value="Genomic_DNA"/>
</dbReference>
<protein>
    <submittedName>
        <fullName evidence="1">Uncharacterized protein</fullName>
    </submittedName>
</protein>
<name>A0ABY6KNV7_9ARAC</name>
<accession>A0ABY6KNV7</accession>
<keyword evidence="2" id="KW-1185">Reference proteome</keyword>
<gene>
    <name evidence="1" type="ORF">LAZ67_6003601</name>
</gene>